<dbReference type="PRINTS" id="PR00326">
    <property type="entry name" value="GTP1OBG"/>
</dbReference>
<comment type="similarity">
    <text evidence="2">Belongs to the amidase family.</text>
</comment>
<dbReference type="InterPro" id="IPR027417">
    <property type="entry name" value="P-loop_NTPase"/>
</dbReference>
<keyword evidence="6" id="KW-0997">Cell inner membrane</keyword>
<feature type="transmembrane region" description="Helical" evidence="15">
    <location>
        <begin position="1236"/>
        <end position="1257"/>
    </location>
</feature>
<dbReference type="InterPro" id="IPR011642">
    <property type="entry name" value="Gate_dom"/>
</dbReference>
<dbReference type="GO" id="GO:0005886">
    <property type="term" value="C:plasma membrane"/>
    <property type="evidence" value="ECO:0007669"/>
    <property type="project" value="UniProtKB-SubCell"/>
</dbReference>
<evidence type="ECO:0000256" key="13">
    <source>
        <dbReference type="ARBA" id="ARBA00023136"/>
    </source>
</evidence>
<dbReference type="InterPro" id="IPR008988">
    <property type="entry name" value="Transcriptional_repressor_C"/>
</dbReference>
<evidence type="ECO:0000256" key="6">
    <source>
        <dbReference type="ARBA" id="ARBA00022519"/>
    </source>
</evidence>
<dbReference type="InterPro" id="IPR030389">
    <property type="entry name" value="G_FEOB_dom"/>
</dbReference>
<keyword evidence="10" id="KW-0408">Iron</keyword>
<dbReference type="InterPro" id="IPR038157">
    <property type="entry name" value="FeoA_core_dom"/>
</dbReference>
<gene>
    <name evidence="17" type="ORF">C1SCF055_LOCUS158</name>
</gene>
<keyword evidence="8" id="KW-0547">Nucleotide-binding</keyword>
<dbReference type="GO" id="GO:0015093">
    <property type="term" value="F:ferrous iron transmembrane transporter activity"/>
    <property type="evidence" value="ECO:0007669"/>
    <property type="project" value="InterPro"/>
</dbReference>
<dbReference type="Gene3D" id="2.30.30.90">
    <property type="match status" value="2"/>
</dbReference>
<keyword evidence="5" id="KW-0410">Iron transport</keyword>
<feature type="region of interest" description="Disordered" evidence="14">
    <location>
        <begin position="1"/>
        <end position="23"/>
    </location>
</feature>
<dbReference type="OrthoDB" id="421993at2759"/>
<name>A0A9P1FD59_9DINO</name>
<keyword evidence="11" id="KW-0406">Ion transport</keyword>
<evidence type="ECO:0000313" key="20">
    <source>
        <dbReference type="Proteomes" id="UP001152797"/>
    </source>
</evidence>
<dbReference type="EMBL" id="CAMXCT020000001">
    <property type="protein sequence ID" value="CAL1124943.1"/>
    <property type="molecule type" value="Genomic_DNA"/>
</dbReference>
<keyword evidence="20" id="KW-1185">Reference proteome</keyword>
<evidence type="ECO:0000256" key="12">
    <source>
        <dbReference type="ARBA" id="ARBA00023134"/>
    </source>
</evidence>
<keyword evidence="7 15" id="KW-0812">Transmembrane</keyword>
<reference evidence="18" key="2">
    <citation type="submission" date="2024-04" db="EMBL/GenBank/DDBJ databases">
        <authorList>
            <person name="Chen Y."/>
            <person name="Shah S."/>
            <person name="Dougan E. K."/>
            <person name="Thang M."/>
            <person name="Chan C."/>
        </authorList>
    </citation>
    <scope>NUCLEOTIDE SEQUENCE [LARGE SCALE GENOMIC DNA]</scope>
</reference>
<evidence type="ECO:0000256" key="14">
    <source>
        <dbReference type="SAM" id="MobiDB-lite"/>
    </source>
</evidence>
<feature type="compositionally biased region" description="Low complexity" evidence="14">
    <location>
        <begin position="11"/>
        <end position="23"/>
    </location>
</feature>
<comment type="caution">
    <text evidence="17">The sequence shown here is derived from an EMBL/GenBank/DDBJ whole genome shotgun (WGS) entry which is preliminary data.</text>
</comment>
<dbReference type="InterPro" id="IPR006073">
    <property type="entry name" value="GTP-bd"/>
</dbReference>
<evidence type="ECO:0000256" key="9">
    <source>
        <dbReference type="ARBA" id="ARBA00022989"/>
    </source>
</evidence>
<evidence type="ECO:0000259" key="16">
    <source>
        <dbReference type="PROSITE" id="PS51711"/>
    </source>
</evidence>
<dbReference type="PANTHER" id="PTHR43185">
    <property type="entry name" value="FERROUS IRON TRANSPORT PROTEIN B"/>
    <property type="match status" value="1"/>
</dbReference>
<feature type="transmembrane region" description="Helical" evidence="15">
    <location>
        <begin position="1175"/>
        <end position="1198"/>
    </location>
</feature>
<feature type="transmembrane region" description="Helical" evidence="15">
    <location>
        <begin position="1103"/>
        <end position="1125"/>
    </location>
</feature>
<dbReference type="SMART" id="SM00899">
    <property type="entry name" value="FeoA"/>
    <property type="match status" value="2"/>
</dbReference>
<dbReference type="Pfam" id="PF01425">
    <property type="entry name" value="Amidase"/>
    <property type="match status" value="1"/>
</dbReference>
<feature type="transmembrane region" description="Helical" evidence="15">
    <location>
        <begin position="1425"/>
        <end position="1445"/>
    </location>
</feature>
<keyword evidence="13 15" id="KW-0472">Membrane</keyword>
<feature type="transmembrane region" description="Helical" evidence="15">
    <location>
        <begin position="1137"/>
        <end position="1163"/>
    </location>
</feature>
<dbReference type="Gene3D" id="3.90.1300.10">
    <property type="entry name" value="Amidase signature (AS) domain"/>
    <property type="match status" value="1"/>
</dbReference>
<evidence type="ECO:0000256" key="4">
    <source>
        <dbReference type="ARBA" id="ARBA00022475"/>
    </source>
</evidence>
<dbReference type="EMBL" id="CAMXCT010000001">
    <property type="protein sequence ID" value="CAI3971568.1"/>
    <property type="molecule type" value="Genomic_DNA"/>
</dbReference>
<dbReference type="InterPro" id="IPR003373">
    <property type="entry name" value="Fe2_transport_prot-B"/>
</dbReference>
<evidence type="ECO:0000256" key="10">
    <source>
        <dbReference type="ARBA" id="ARBA00023004"/>
    </source>
</evidence>
<sequence length="1451" mass="157855">MPNSPDNSPMASNSTSTADSTSEALTNLTASELARRIAAQEVTSREVVEAHIRRIERVNPQLNAVCVPRFDEARREAAAADERVAAGEPLGALHGVPITVKECFHLTGTAASIGVQRFTDEIHTRDALMVARLRAAGAVVLGKTNIPQLMVMHETDNPVFGRTNNPWDLSRGPGGSSGGEAAIIAAHGSPLGLGNDLGGSIRVPAHFCGIHGIKPTTGRLSNDGTRAGWNGMEAIGNQPGPLARSVEDLELAMKILAAPGQEEFDHVVPPVAWRDPGEVQVEQLRIGFWKDDGFCAESPALRRAVDESVAGLSSQGVEVVEFTPPDIREAMRQYFAIVSADGTADSRRLLGKSARDWRVGRLMMLGGIPGFLRDGISGLMNVVGQRNLGWLIGHTGSVSADVYWQLTKQREQYTRTFLQQLHDQRLHAVICPPFALPALKHGATDYLVTAASYAMLFNLLNVPAGVVSVTQVAAGEESDRIRSSDMSDRRAVEVEEGSAGLPVGVQVAAPHWREDIVLAIMRSLEAHFAGKPNFPITEGIAAVVISAHSPPPTAEPMHDLIPLRCLFAGQTGLVEEIVGNSDDVQRLHEMGLCRGASVEMIQPGSPCVIRIGGNKLCFRHDELMSVLVRAGSVGTRLLEMGLTPGVELELVGTAPFGDPMEFDLRGYRLSLRKSAAANKHPPFHPSSVAFFQSRFMATPTTSNEPQTTSVTVALIGNPNVGKSTLFNALAGVRQRVGNYPGVTVDKKIGRMTLEGRSYLLVDLPGTYSLAPRSPDEMVAVDVLLGRRDDVAAPDAVICIVDASNLERNLYLVSQVFELGLPTVLAVNMIDVARQRGLETDLESLESRLGVPVVAMQANRRQGIKQLGEALTRAVGAPPRSAESPLPEAFCNEVKQLETSLASGQNNGAPVPRYLVERLLVDSGGYIETALLRKMPDAKSRETLLRDVESARERLREAGHPVPAVEPISRYRWIAGVLDGVVRRPEKAPKTISDRIDRVLIHRFWGLVVFAALMIVVFQSVFAWATYPMDWIDATTGAIAETFEGLMDEGPLRSLIVEGVIAGVGGVLIFLPQIFVLFFFLAVLEDCGYMARAAYLMDRLLVPVGLSGKSFVPLLSSFACAIPGIMATRIIEDRRDRLTTILIAPLMSCSARLPVYTVLIAAFIPSEYLFGTWLGLQGLTMAAMYVVGIIAAIFVALILKRTILRGPTPPLVMELPAYKWPSPSNVLHRMFERGWAFVRRAGTLIVAVSVIVWASLYYPHNSEVVEAPFAAEQQALEAELATVDENSPEWEELEAQQVELQNRIDSAYVRQSVLGRMGQWIEPVVKPLGWDWRIGCAAIASFPAREVVIATLGIIYELGGEVDLDDEESQTRLTSALRNATWDGTDRKVFNIPVALSLMVFFALCAQCAATLVVMRRETQSWRWPVFTFVYMTTLAYVAALVTYQVGIRLIS</sequence>
<dbReference type="SUPFAM" id="SSF50037">
    <property type="entry name" value="C-terminal domain of transcriptional repressors"/>
    <property type="match status" value="2"/>
</dbReference>
<evidence type="ECO:0000256" key="11">
    <source>
        <dbReference type="ARBA" id="ARBA00023065"/>
    </source>
</evidence>
<evidence type="ECO:0000313" key="17">
    <source>
        <dbReference type="EMBL" id="CAI3971568.1"/>
    </source>
</evidence>
<dbReference type="CDD" id="cd01879">
    <property type="entry name" value="FeoB"/>
    <property type="match status" value="1"/>
</dbReference>
<feature type="transmembrane region" description="Helical" evidence="15">
    <location>
        <begin position="1054"/>
        <end position="1083"/>
    </location>
</feature>
<dbReference type="PROSITE" id="PS00571">
    <property type="entry name" value="AMIDASES"/>
    <property type="match status" value="1"/>
</dbReference>
<dbReference type="Pfam" id="PF07670">
    <property type="entry name" value="Gate"/>
    <property type="match status" value="2"/>
</dbReference>
<dbReference type="InterPro" id="IPR050860">
    <property type="entry name" value="FeoB_GTPase"/>
</dbReference>
<evidence type="ECO:0000256" key="5">
    <source>
        <dbReference type="ARBA" id="ARBA00022496"/>
    </source>
</evidence>
<dbReference type="GO" id="GO:0046914">
    <property type="term" value="F:transition metal ion binding"/>
    <property type="evidence" value="ECO:0007669"/>
    <property type="project" value="InterPro"/>
</dbReference>
<proteinExistence type="inferred from homology"/>
<evidence type="ECO:0000256" key="1">
    <source>
        <dbReference type="ARBA" id="ARBA00004429"/>
    </source>
</evidence>
<reference evidence="17" key="1">
    <citation type="submission" date="2022-10" db="EMBL/GenBank/DDBJ databases">
        <authorList>
            <person name="Chen Y."/>
            <person name="Dougan E. K."/>
            <person name="Chan C."/>
            <person name="Rhodes N."/>
            <person name="Thang M."/>
        </authorList>
    </citation>
    <scope>NUCLEOTIDE SEQUENCE</scope>
</reference>
<evidence type="ECO:0000256" key="2">
    <source>
        <dbReference type="ARBA" id="ARBA00009199"/>
    </source>
</evidence>
<dbReference type="Proteomes" id="UP001152797">
    <property type="component" value="Unassembled WGS sequence"/>
</dbReference>
<dbReference type="PANTHER" id="PTHR43185:SF1">
    <property type="entry name" value="FE(2+) TRANSPORTER FEOB"/>
    <property type="match status" value="1"/>
</dbReference>
<dbReference type="EMBL" id="CAMXCT030000001">
    <property type="protein sequence ID" value="CAL4758880.1"/>
    <property type="molecule type" value="Genomic_DNA"/>
</dbReference>
<dbReference type="GO" id="GO:0005525">
    <property type="term" value="F:GTP binding"/>
    <property type="evidence" value="ECO:0007669"/>
    <property type="project" value="UniProtKB-KW"/>
</dbReference>
<dbReference type="InterPro" id="IPR023631">
    <property type="entry name" value="Amidase_dom"/>
</dbReference>
<keyword evidence="4" id="KW-1003">Cell membrane</keyword>
<evidence type="ECO:0000256" key="8">
    <source>
        <dbReference type="ARBA" id="ARBA00022741"/>
    </source>
</evidence>
<dbReference type="SUPFAM" id="SSF52540">
    <property type="entry name" value="P-loop containing nucleoside triphosphate hydrolases"/>
    <property type="match status" value="1"/>
</dbReference>
<keyword evidence="9 15" id="KW-1133">Transmembrane helix</keyword>
<evidence type="ECO:0000256" key="15">
    <source>
        <dbReference type="SAM" id="Phobius"/>
    </source>
</evidence>
<dbReference type="InterPro" id="IPR036928">
    <property type="entry name" value="AS_sf"/>
</dbReference>
<evidence type="ECO:0000256" key="7">
    <source>
        <dbReference type="ARBA" id="ARBA00022692"/>
    </source>
</evidence>
<dbReference type="Pfam" id="PF07664">
    <property type="entry name" value="FeoB_C"/>
    <property type="match status" value="1"/>
</dbReference>
<feature type="compositionally biased region" description="Polar residues" evidence="14">
    <location>
        <begin position="1"/>
        <end position="10"/>
    </location>
</feature>
<evidence type="ECO:0000313" key="18">
    <source>
        <dbReference type="EMBL" id="CAL1124943.1"/>
    </source>
</evidence>
<protein>
    <submittedName>
        <fullName evidence="19">Fe(2+) transporter FeoB (Ferrous iron transport protein B)</fullName>
    </submittedName>
</protein>
<keyword evidence="3" id="KW-0813">Transport</keyword>
<dbReference type="NCBIfam" id="TIGR00437">
    <property type="entry name" value="feoB"/>
    <property type="match status" value="1"/>
</dbReference>
<dbReference type="Pfam" id="PF02421">
    <property type="entry name" value="FeoB_N"/>
    <property type="match status" value="1"/>
</dbReference>
<keyword evidence="12" id="KW-0342">GTP-binding</keyword>
<feature type="transmembrane region" description="Helical" evidence="15">
    <location>
        <begin position="1391"/>
        <end position="1413"/>
    </location>
</feature>
<dbReference type="Pfam" id="PF04023">
    <property type="entry name" value="FeoA"/>
    <property type="match status" value="2"/>
</dbReference>
<evidence type="ECO:0000256" key="3">
    <source>
        <dbReference type="ARBA" id="ARBA00022448"/>
    </source>
</evidence>
<dbReference type="Gene3D" id="3.40.50.300">
    <property type="entry name" value="P-loop containing nucleotide triphosphate hydrolases"/>
    <property type="match status" value="1"/>
</dbReference>
<dbReference type="InterPro" id="IPR011640">
    <property type="entry name" value="Fe2_transport_prot_B_C"/>
</dbReference>
<dbReference type="FunFam" id="3.40.50.300:FF:000426">
    <property type="entry name" value="Ferrous iron transport protein B"/>
    <property type="match status" value="1"/>
</dbReference>
<accession>A0A9P1FD59</accession>
<dbReference type="SUPFAM" id="SSF75304">
    <property type="entry name" value="Amidase signature (AS) enzymes"/>
    <property type="match status" value="1"/>
</dbReference>
<feature type="domain" description="FeoB-type G" evidence="16">
    <location>
        <begin position="709"/>
        <end position="876"/>
    </location>
</feature>
<evidence type="ECO:0000313" key="19">
    <source>
        <dbReference type="EMBL" id="CAL4758880.1"/>
    </source>
</evidence>
<dbReference type="InterPro" id="IPR007167">
    <property type="entry name" value="Fe-transptr_FeoA-like"/>
</dbReference>
<dbReference type="PROSITE" id="PS51711">
    <property type="entry name" value="G_FEOB"/>
    <property type="match status" value="1"/>
</dbReference>
<organism evidence="17">
    <name type="scientific">Cladocopium goreaui</name>
    <dbReference type="NCBI Taxonomy" id="2562237"/>
    <lineage>
        <taxon>Eukaryota</taxon>
        <taxon>Sar</taxon>
        <taxon>Alveolata</taxon>
        <taxon>Dinophyceae</taxon>
        <taxon>Suessiales</taxon>
        <taxon>Symbiodiniaceae</taxon>
        <taxon>Cladocopium</taxon>
    </lineage>
</organism>
<comment type="subcellular location">
    <subcellularLocation>
        <location evidence="1">Cell inner membrane</location>
        <topology evidence="1">Multi-pass membrane protein</topology>
    </subcellularLocation>
</comment>
<dbReference type="InterPro" id="IPR020556">
    <property type="entry name" value="Amidase_CS"/>
</dbReference>
<feature type="transmembrane region" description="Helical" evidence="15">
    <location>
        <begin position="1003"/>
        <end position="1024"/>
    </location>
</feature>